<dbReference type="RefSeq" id="XP_027198677.1">
    <property type="nucleotide sequence ID" value="XM_027342876.1"/>
</dbReference>
<dbReference type="Pfam" id="PF00501">
    <property type="entry name" value="AMP-binding"/>
    <property type="match status" value="1"/>
</dbReference>
<evidence type="ECO:0000256" key="14">
    <source>
        <dbReference type="ARBA" id="ARBA00026121"/>
    </source>
</evidence>
<evidence type="ECO:0000256" key="5">
    <source>
        <dbReference type="ARBA" id="ARBA00022598"/>
    </source>
</evidence>
<keyword evidence="10 22" id="KW-1133">Transmembrane helix</keyword>
<dbReference type="KEGG" id="dpte:113792915"/>
<comment type="subcellular location">
    <subcellularLocation>
        <location evidence="1">Cell membrane</location>
        <topology evidence="1">Multi-pass membrane protein</topology>
    </subcellularLocation>
    <subcellularLocation>
        <location evidence="17">Peroxisome membrane</location>
    </subcellularLocation>
</comment>
<dbReference type="Gene3D" id="3.40.50.12780">
    <property type="entry name" value="N-terminal domain of ligase-like"/>
    <property type="match status" value="1"/>
</dbReference>
<evidence type="ECO:0000256" key="17">
    <source>
        <dbReference type="ARBA" id="ARBA00046271"/>
    </source>
</evidence>
<evidence type="ECO:0000256" key="4">
    <source>
        <dbReference type="ARBA" id="ARBA00022475"/>
    </source>
</evidence>
<dbReference type="GO" id="GO:0005324">
    <property type="term" value="F:long-chain fatty acid transmembrane transporter activity"/>
    <property type="evidence" value="ECO:0007669"/>
    <property type="project" value="TreeGrafter"/>
</dbReference>
<dbReference type="EC" id="6.2.1.3" evidence="14"/>
<dbReference type="RefSeq" id="XP_027198676.1">
    <property type="nucleotide sequence ID" value="XM_027342875.1"/>
</dbReference>
<keyword evidence="8" id="KW-0443">Lipid metabolism</keyword>
<dbReference type="InterPro" id="IPR045851">
    <property type="entry name" value="AMP-bd_C_sf"/>
</dbReference>
<dbReference type="FunFam" id="3.40.50.12780:FF:000019">
    <property type="entry name" value="Long-chain fatty acid transporter"/>
    <property type="match status" value="1"/>
</dbReference>
<evidence type="ECO:0000256" key="15">
    <source>
        <dbReference type="ARBA" id="ARBA00036527"/>
    </source>
</evidence>
<evidence type="ECO:0000256" key="13">
    <source>
        <dbReference type="ARBA" id="ARBA00023140"/>
    </source>
</evidence>
<dbReference type="GO" id="GO:0044539">
    <property type="term" value="P:long-chain fatty acid import into cell"/>
    <property type="evidence" value="ECO:0007669"/>
    <property type="project" value="TreeGrafter"/>
</dbReference>
<dbReference type="GO" id="GO:0004467">
    <property type="term" value="F:long-chain fatty acid-CoA ligase activity"/>
    <property type="evidence" value="ECO:0007669"/>
    <property type="project" value="UniProtKB-EC"/>
</dbReference>
<evidence type="ECO:0000256" key="10">
    <source>
        <dbReference type="ARBA" id="ARBA00022989"/>
    </source>
</evidence>
<evidence type="ECO:0000313" key="26">
    <source>
        <dbReference type="RefSeq" id="XP_027198676.1"/>
    </source>
</evidence>
<dbReference type="InterPro" id="IPR025110">
    <property type="entry name" value="AMP-bd_C"/>
</dbReference>
<evidence type="ECO:0000256" key="12">
    <source>
        <dbReference type="ARBA" id="ARBA00023136"/>
    </source>
</evidence>
<evidence type="ECO:0000256" key="20">
    <source>
        <dbReference type="ARBA" id="ARBA00068795"/>
    </source>
</evidence>
<protein>
    <recommendedName>
        <fullName evidence="20">Very long-chain fatty acid transport protein</fullName>
        <ecNumber evidence="14">6.2.1.3</ecNumber>
    </recommendedName>
    <alternativeName>
        <fullName evidence="16">Long-chain-fatty-acid--CoA ligase</fullName>
    </alternativeName>
    <alternativeName>
        <fullName evidence="21">Very-long-chain acyl-CoA synthetase</fullName>
    </alternativeName>
</protein>
<organism evidence="25 26">
    <name type="scientific">Dermatophagoides pteronyssinus</name>
    <name type="common">European house dust mite</name>
    <dbReference type="NCBI Taxonomy" id="6956"/>
    <lineage>
        <taxon>Eukaryota</taxon>
        <taxon>Metazoa</taxon>
        <taxon>Ecdysozoa</taxon>
        <taxon>Arthropoda</taxon>
        <taxon>Chelicerata</taxon>
        <taxon>Arachnida</taxon>
        <taxon>Acari</taxon>
        <taxon>Acariformes</taxon>
        <taxon>Sarcoptiformes</taxon>
        <taxon>Astigmata</taxon>
        <taxon>Psoroptidia</taxon>
        <taxon>Analgoidea</taxon>
        <taxon>Pyroglyphidae</taxon>
        <taxon>Dermatophagoidinae</taxon>
        <taxon>Dermatophagoides</taxon>
    </lineage>
</organism>
<keyword evidence="11" id="KW-0445">Lipid transport</keyword>
<feature type="transmembrane region" description="Helical" evidence="22">
    <location>
        <begin position="20"/>
        <end position="44"/>
    </location>
</feature>
<evidence type="ECO:0000256" key="16">
    <source>
        <dbReference type="ARBA" id="ARBA00041297"/>
    </source>
</evidence>
<dbReference type="GO" id="GO:0005886">
    <property type="term" value="C:plasma membrane"/>
    <property type="evidence" value="ECO:0007669"/>
    <property type="project" value="UniProtKB-SubCell"/>
</dbReference>
<proteinExistence type="inferred from homology"/>
<name>A0A6P6Y0P8_DERPT</name>
<evidence type="ECO:0000259" key="24">
    <source>
        <dbReference type="Pfam" id="PF13193"/>
    </source>
</evidence>
<comment type="function">
    <text evidence="19">Acyl-CoA synthetase required for both the import of long chain fatty acids (LCFAs) (C14-C18) and the activation very long chain fatty acids (VLCFAs) (C20-C26) by esterification of the fatty acids into metabolically active CoA-thioesters for subsequent degradation or incorporation into phospholipids. The transport and fatty acyl-CoA synthetase activities are genetically separable and are thus independent activities. Esterifies VLCFAs in the peroxisome matrix. The VLCFAs are actively transported into peroxisomes by a PXA1-PXA2 heterodimeric transporter in the peroxisomal membrane.</text>
</comment>
<dbReference type="OrthoDB" id="288590at2759"/>
<dbReference type="SUPFAM" id="SSF56801">
    <property type="entry name" value="Acetyl-CoA synthetase-like"/>
    <property type="match status" value="1"/>
</dbReference>
<evidence type="ECO:0000313" key="25">
    <source>
        <dbReference type="Proteomes" id="UP000515146"/>
    </source>
</evidence>
<keyword evidence="8" id="KW-0276">Fatty acid metabolism</keyword>
<dbReference type="PANTHER" id="PTHR43107">
    <property type="entry name" value="LONG-CHAIN FATTY ACID TRANSPORT PROTEIN"/>
    <property type="match status" value="1"/>
</dbReference>
<evidence type="ECO:0000256" key="8">
    <source>
        <dbReference type="ARBA" id="ARBA00022832"/>
    </source>
</evidence>
<dbReference type="GO" id="GO:0005778">
    <property type="term" value="C:peroxisomal membrane"/>
    <property type="evidence" value="ECO:0007669"/>
    <property type="project" value="UniProtKB-SubCell"/>
</dbReference>
<dbReference type="GO" id="GO:0005524">
    <property type="term" value="F:ATP binding"/>
    <property type="evidence" value="ECO:0007669"/>
    <property type="project" value="UniProtKB-KW"/>
</dbReference>
<dbReference type="GO" id="GO:0005789">
    <property type="term" value="C:endoplasmic reticulum membrane"/>
    <property type="evidence" value="ECO:0007669"/>
    <property type="project" value="TreeGrafter"/>
</dbReference>
<dbReference type="AlphaFoldDB" id="A0A6P6Y0P8"/>
<dbReference type="Pfam" id="PF13193">
    <property type="entry name" value="AMP-binding_C"/>
    <property type="match status" value="1"/>
</dbReference>
<reference evidence="26 27" key="1">
    <citation type="submission" date="2025-04" db="UniProtKB">
        <authorList>
            <consortium name="RefSeq"/>
        </authorList>
    </citation>
    <scope>IDENTIFICATION</scope>
    <source>
        <strain evidence="26 27">Airmid</strain>
    </source>
</reference>
<keyword evidence="13" id="KW-0576">Peroxisome</keyword>
<keyword evidence="6 22" id="KW-0812">Transmembrane</keyword>
<sequence>MVLVYVTLFVAHLGDQVIKLNLWTIASLLLASGLTFLAFFWDFVRRFYFTFFRDISAGYALLKSRYFMLKHRNSNVPKIFSSLAEKHPDKICFYYKDEQWTFDDIERFSNKVGNYFASIGYRKNDEIALVMNSRPEFVGIWLGLAKQGIVTAFINTNQRMETLVHSITVVNCKAVIFDSTLTKNIEESISLIETKRPGMQYFCYVGSDQPSLKSLEQNKEIITETIKAKLLDDCIENMIYTRPQAIDDQSMSDKLYYIFTSGTTGLPKAAIIRHHRFVWIGMILRNLFRIRDDDILYLTLPLYHNNAGTIGTCQSVIFGTSIVIRDKFSASQFWDDCIRYNCTVAMYIGELCRYLLAQPKKETDTMHRVRLMFGNGLRQEIWGDFKNRFRIRQIGEVYGSTEGNANVANFDFTEGACGIIPCCVPFICRFVFPVTVIRVDATTGEHKRDRNGLCKLIKPGEIGEIVGMIRQDPGQSYPGYVNNDATQKKIIRNVLRHGDSAFLSGDLVEMDFYGYLYFRDRTGDTFRWKGENVSTNEVEAVIQKVVKLSDCVVFGVSIRNCDGKAGMAVIADPNQTVNVENLFIQLEKRLPAYAIPLFIRITPKIDLTASFKLSKFSLEKDGFNINHIRDPLYYLDRKNKQYILMDQNSYDDIQNGRIFL</sequence>
<evidence type="ECO:0000259" key="23">
    <source>
        <dbReference type="Pfam" id="PF00501"/>
    </source>
</evidence>
<keyword evidence="25" id="KW-1185">Reference proteome</keyword>
<keyword evidence="12 22" id="KW-0472">Membrane</keyword>
<dbReference type="FunFam" id="3.30.300.30:FF:000002">
    <property type="entry name" value="Long-chain fatty acid transport protein 1"/>
    <property type="match status" value="1"/>
</dbReference>
<evidence type="ECO:0000256" key="22">
    <source>
        <dbReference type="SAM" id="Phobius"/>
    </source>
</evidence>
<evidence type="ECO:0000256" key="9">
    <source>
        <dbReference type="ARBA" id="ARBA00022840"/>
    </source>
</evidence>
<comment type="catalytic activity">
    <reaction evidence="15">
        <text>a very long-chain fatty acid + ATP + CoA = a very long-chain fatty acyl-CoA + AMP + diphosphate</text>
        <dbReference type="Rhea" id="RHEA:54536"/>
        <dbReference type="ChEBI" id="CHEBI:30616"/>
        <dbReference type="ChEBI" id="CHEBI:33019"/>
        <dbReference type="ChEBI" id="CHEBI:57287"/>
        <dbReference type="ChEBI" id="CHEBI:58950"/>
        <dbReference type="ChEBI" id="CHEBI:138261"/>
        <dbReference type="ChEBI" id="CHEBI:456215"/>
    </reaction>
    <physiologicalReaction direction="left-to-right" evidence="15">
        <dbReference type="Rhea" id="RHEA:54537"/>
    </physiologicalReaction>
</comment>
<dbReference type="OMA" id="YMNESAT"/>
<evidence type="ECO:0000256" key="7">
    <source>
        <dbReference type="ARBA" id="ARBA00022741"/>
    </source>
</evidence>
<dbReference type="Gene3D" id="3.30.300.30">
    <property type="match status" value="1"/>
</dbReference>
<dbReference type="Proteomes" id="UP000515146">
    <property type="component" value="Unplaced"/>
</dbReference>
<evidence type="ECO:0000313" key="27">
    <source>
        <dbReference type="RefSeq" id="XP_027198677.1"/>
    </source>
</evidence>
<dbReference type="PROSITE" id="PS00455">
    <property type="entry name" value="AMP_BINDING"/>
    <property type="match status" value="1"/>
</dbReference>
<keyword evidence="5" id="KW-0436">Ligase</keyword>
<keyword evidence="9" id="KW-0067">ATP-binding</keyword>
<evidence type="ECO:0000256" key="11">
    <source>
        <dbReference type="ARBA" id="ARBA00023055"/>
    </source>
</evidence>
<evidence type="ECO:0000256" key="19">
    <source>
        <dbReference type="ARBA" id="ARBA00060276"/>
    </source>
</evidence>
<gene>
    <name evidence="26 27" type="primary">LOC113792915</name>
</gene>
<evidence type="ECO:0000256" key="1">
    <source>
        <dbReference type="ARBA" id="ARBA00004651"/>
    </source>
</evidence>
<evidence type="ECO:0000256" key="21">
    <source>
        <dbReference type="ARBA" id="ARBA00078285"/>
    </source>
</evidence>
<dbReference type="InterPro" id="IPR000873">
    <property type="entry name" value="AMP-dep_synth/lig_dom"/>
</dbReference>
<feature type="domain" description="AMP-dependent synthetase/ligase" evidence="23">
    <location>
        <begin position="84"/>
        <end position="418"/>
    </location>
</feature>
<evidence type="ECO:0000256" key="3">
    <source>
        <dbReference type="ARBA" id="ARBA00022448"/>
    </source>
</evidence>
<accession>A0A6P6Y0P8</accession>
<keyword evidence="3" id="KW-0813">Transport</keyword>
<evidence type="ECO:0000256" key="18">
    <source>
        <dbReference type="ARBA" id="ARBA00048666"/>
    </source>
</evidence>
<evidence type="ECO:0000256" key="2">
    <source>
        <dbReference type="ARBA" id="ARBA00006432"/>
    </source>
</evidence>
<comment type="similarity">
    <text evidence="2">Belongs to the ATP-dependent AMP-binding enzyme family.</text>
</comment>
<feature type="domain" description="AMP-binding enzyme C-terminal" evidence="24">
    <location>
        <begin position="537"/>
        <end position="612"/>
    </location>
</feature>
<evidence type="ECO:0000256" key="6">
    <source>
        <dbReference type="ARBA" id="ARBA00022692"/>
    </source>
</evidence>
<comment type="catalytic activity">
    <reaction evidence="18">
        <text>tetracosanoate + ATP + CoA = tetracosanoyl-CoA + AMP + diphosphate</text>
        <dbReference type="Rhea" id="RHEA:33639"/>
        <dbReference type="ChEBI" id="CHEBI:30616"/>
        <dbReference type="ChEBI" id="CHEBI:31014"/>
        <dbReference type="ChEBI" id="CHEBI:33019"/>
        <dbReference type="ChEBI" id="CHEBI:57287"/>
        <dbReference type="ChEBI" id="CHEBI:65052"/>
        <dbReference type="ChEBI" id="CHEBI:456215"/>
    </reaction>
    <physiologicalReaction direction="left-to-right" evidence="18">
        <dbReference type="Rhea" id="RHEA:33640"/>
    </physiologicalReaction>
</comment>
<keyword evidence="7" id="KW-0547">Nucleotide-binding</keyword>
<dbReference type="InterPro" id="IPR042099">
    <property type="entry name" value="ANL_N_sf"/>
</dbReference>
<keyword evidence="4" id="KW-1003">Cell membrane</keyword>
<dbReference type="InterPro" id="IPR020845">
    <property type="entry name" value="AMP-binding_CS"/>
</dbReference>
<dbReference type="PANTHER" id="PTHR43107:SF15">
    <property type="entry name" value="FATTY ACID TRANSPORT PROTEIN 3, ISOFORM A"/>
    <property type="match status" value="1"/>
</dbReference>